<reference evidence="2" key="1">
    <citation type="journal article" date="2012" name="Sci. Rep.">
        <title>Genomes of surface isolates of Alteromonas macleodii: the life of a widespread marine opportunistic copiotroph.</title>
        <authorList>
            <person name="Lopez-Perez M."/>
            <person name="Gonzaga A."/>
            <person name="Martin-Cuadrado A.B."/>
            <person name="Onyshchenko O."/>
            <person name="Ghavidel A."/>
            <person name="Ghai R."/>
            <person name="Rodriguez-Valera F."/>
        </authorList>
    </citation>
    <scope>NUCLEOTIDE SEQUENCE [LARGE SCALE GENOMIC DNA]</scope>
    <source>
        <strain evidence="2">English Channel 673</strain>
    </source>
</reference>
<dbReference type="AlphaFoldDB" id="A0AB33A1G2"/>
<dbReference type="EMBL" id="CP003844">
    <property type="protein sequence ID" value="AFT75638.1"/>
    <property type="molecule type" value="Genomic_DNA"/>
</dbReference>
<dbReference type="KEGG" id="amg:AMEC673_14780"/>
<dbReference type="Proteomes" id="UP000006296">
    <property type="component" value="Chromosome"/>
</dbReference>
<evidence type="ECO:0008006" key="3">
    <source>
        <dbReference type="Google" id="ProtNLM"/>
    </source>
</evidence>
<name>A0AB33A1G2_ALTME</name>
<evidence type="ECO:0000313" key="1">
    <source>
        <dbReference type="EMBL" id="AFT75638.1"/>
    </source>
</evidence>
<protein>
    <recommendedName>
        <fullName evidence="3">Transposase</fullName>
    </recommendedName>
</protein>
<organism evidence="1 2">
    <name type="scientific">Alteromonas macleodii (strain English Channel 673)</name>
    <dbReference type="NCBI Taxonomy" id="1004788"/>
    <lineage>
        <taxon>Bacteria</taxon>
        <taxon>Pseudomonadati</taxon>
        <taxon>Pseudomonadota</taxon>
        <taxon>Gammaproteobacteria</taxon>
        <taxon>Alteromonadales</taxon>
        <taxon>Alteromonadaceae</taxon>
        <taxon>Alteromonas/Salinimonas group</taxon>
        <taxon>Alteromonas</taxon>
    </lineage>
</organism>
<gene>
    <name evidence="1" type="ordered locus">AMEC673_14780</name>
</gene>
<evidence type="ECO:0000313" key="2">
    <source>
        <dbReference type="Proteomes" id="UP000006296"/>
    </source>
</evidence>
<proteinExistence type="predicted"/>
<sequence length="64" mass="7925">MRYTLRERTSIAKALHVPVLIKELRTGKKERKREALHTRKRTVLFNWLFQRVVQIYFDKEQREL</sequence>
<accession>A0AB33A1G2</accession>